<evidence type="ECO:0000256" key="12">
    <source>
        <dbReference type="ARBA" id="ARBA00023170"/>
    </source>
</evidence>
<evidence type="ECO:0000256" key="10">
    <source>
        <dbReference type="ARBA" id="ARBA00023077"/>
    </source>
</evidence>
<evidence type="ECO:0000259" key="20">
    <source>
        <dbReference type="Pfam" id="PF07715"/>
    </source>
</evidence>
<dbReference type="GO" id="GO:0015344">
    <property type="term" value="F:siderophore uptake transmembrane transporter activity"/>
    <property type="evidence" value="ECO:0007669"/>
    <property type="project" value="TreeGrafter"/>
</dbReference>
<evidence type="ECO:0000256" key="14">
    <source>
        <dbReference type="PROSITE-ProRule" id="PRU01360"/>
    </source>
</evidence>
<reference evidence="22" key="1">
    <citation type="submission" date="2017-05" db="EMBL/GenBank/DDBJ databases">
        <authorList>
            <person name="Barney B.M."/>
        </authorList>
    </citation>
    <scope>NUCLEOTIDE SEQUENCE [LARGE SCALE GENOMIC DNA]</scope>
    <source>
        <strain evidence="22">PSBB022</strain>
    </source>
</reference>
<comment type="similarity">
    <text evidence="2 14 16">Belongs to the TonB-dependent receptor family.</text>
</comment>
<keyword evidence="3 14" id="KW-0813">Transport</keyword>
<dbReference type="Gene3D" id="2.170.130.10">
    <property type="entry name" value="TonB-dependent receptor, plug domain"/>
    <property type="match status" value="1"/>
</dbReference>
<keyword evidence="5" id="KW-0410">Iron transport</keyword>
<comment type="caution">
    <text evidence="21">The sequence shown here is derived from an EMBL/GenBank/DDBJ whole genome shotgun (WGS) entry which is preliminary data.</text>
</comment>
<evidence type="ECO:0000256" key="1">
    <source>
        <dbReference type="ARBA" id="ARBA00004571"/>
    </source>
</evidence>
<evidence type="ECO:0000256" key="15">
    <source>
        <dbReference type="PROSITE-ProRule" id="PRU10144"/>
    </source>
</evidence>
<keyword evidence="7 18" id="KW-0732">Signal</keyword>
<dbReference type="SUPFAM" id="SSF56935">
    <property type="entry name" value="Porins"/>
    <property type="match status" value="1"/>
</dbReference>
<comment type="subcellular location">
    <subcellularLocation>
        <location evidence="1 14">Cell outer membrane</location>
        <topology evidence="1 14">Multi-pass membrane protein</topology>
    </subcellularLocation>
</comment>
<dbReference type="GO" id="GO:0038023">
    <property type="term" value="F:signaling receptor activity"/>
    <property type="evidence" value="ECO:0007669"/>
    <property type="project" value="InterPro"/>
</dbReference>
<organism evidence="21 22">
    <name type="scientific">Cellvibrio mixtus</name>
    <dbReference type="NCBI Taxonomy" id="39650"/>
    <lineage>
        <taxon>Bacteria</taxon>
        <taxon>Pseudomonadati</taxon>
        <taxon>Pseudomonadota</taxon>
        <taxon>Gammaproteobacteria</taxon>
        <taxon>Cellvibrionales</taxon>
        <taxon>Cellvibrionaceae</taxon>
        <taxon>Cellvibrio</taxon>
    </lineage>
</organism>
<dbReference type="InterPro" id="IPR000531">
    <property type="entry name" value="Beta-barrel_TonB"/>
</dbReference>
<dbReference type="InterPro" id="IPR012910">
    <property type="entry name" value="Plug_dom"/>
</dbReference>
<dbReference type="PROSITE" id="PS52016">
    <property type="entry name" value="TONB_DEPENDENT_REC_3"/>
    <property type="match status" value="1"/>
</dbReference>
<evidence type="ECO:0000256" key="4">
    <source>
        <dbReference type="ARBA" id="ARBA00022452"/>
    </source>
</evidence>
<evidence type="ECO:0000256" key="2">
    <source>
        <dbReference type="ARBA" id="ARBA00009810"/>
    </source>
</evidence>
<evidence type="ECO:0000256" key="7">
    <source>
        <dbReference type="ARBA" id="ARBA00022729"/>
    </source>
</evidence>
<dbReference type="PANTHER" id="PTHR32552:SF74">
    <property type="entry name" value="HYDROXAMATE SIDEROPHORE RECEPTOR FHUE"/>
    <property type="match status" value="1"/>
</dbReference>
<dbReference type="PROSITE" id="PS01156">
    <property type="entry name" value="TONB_DEPENDENT_REC_2"/>
    <property type="match status" value="1"/>
</dbReference>
<dbReference type="GO" id="GO:0015891">
    <property type="term" value="P:siderophore transport"/>
    <property type="evidence" value="ECO:0007669"/>
    <property type="project" value="InterPro"/>
</dbReference>
<dbReference type="CDD" id="cd01347">
    <property type="entry name" value="ligand_gated_channel"/>
    <property type="match status" value="1"/>
</dbReference>
<proteinExistence type="inferred from homology"/>
<evidence type="ECO:0000256" key="5">
    <source>
        <dbReference type="ARBA" id="ARBA00022496"/>
    </source>
</evidence>
<evidence type="ECO:0000256" key="6">
    <source>
        <dbReference type="ARBA" id="ARBA00022692"/>
    </source>
</evidence>
<dbReference type="RefSeq" id="WP_094983465.1">
    <property type="nucleotide sequence ID" value="NZ_NHNI01000001.1"/>
</dbReference>
<gene>
    <name evidence="21" type="ORF">CBP51_00640</name>
</gene>
<dbReference type="GO" id="GO:0009279">
    <property type="term" value="C:cell outer membrane"/>
    <property type="evidence" value="ECO:0007669"/>
    <property type="project" value="UniProtKB-SubCell"/>
</dbReference>
<evidence type="ECO:0000256" key="3">
    <source>
        <dbReference type="ARBA" id="ARBA00022448"/>
    </source>
</evidence>
<feature type="compositionally biased region" description="Polar residues" evidence="17">
    <location>
        <begin position="44"/>
        <end position="53"/>
    </location>
</feature>
<name>A0A266Q6T0_9GAMM</name>
<feature type="region of interest" description="Disordered" evidence="17">
    <location>
        <begin position="29"/>
        <end position="53"/>
    </location>
</feature>
<evidence type="ECO:0000256" key="11">
    <source>
        <dbReference type="ARBA" id="ARBA00023136"/>
    </source>
</evidence>
<dbReference type="Pfam" id="PF07715">
    <property type="entry name" value="Plug"/>
    <property type="match status" value="1"/>
</dbReference>
<evidence type="ECO:0000256" key="17">
    <source>
        <dbReference type="SAM" id="MobiDB-lite"/>
    </source>
</evidence>
<evidence type="ECO:0000313" key="22">
    <source>
        <dbReference type="Proteomes" id="UP000216101"/>
    </source>
</evidence>
<dbReference type="InterPro" id="IPR010105">
    <property type="entry name" value="TonB_sidphr_rcpt"/>
</dbReference>
<keyword evidence="10 16" id="KW-0798">TonB box</keyword>
<dbReference type="Gene3D" id="2.40.170.20">
    <property type="entry name" value="TonB-dependent receptor, beta-barrel domain"/>
    <property type="match status" value="1"/>
</dbReference>
<keyword evidence="13 14" id="KW-0998">Cell outer membrane</keyword>
<feature type="signal peptide" evidence="18">
    <location>
        <begin position="1"/>
        <end position="26"/>
    </location>
</feature>
<dbReference type="AlphaFoldDB" id="A0A266Q6T0"/>
<keyword evidence="12 21" id="KW-0675">Receptor</keyword>
<dbReference type="STRING" id="1209072.GCA_000766945_03991"/>
<feature type="short sequence motif" description="TonB C-terminal box" evidence="15">
    <location>
        <begin position="720"/>
        <end position="737"/>
    </location>
</feature>
<evidence type="ECO:0000313" key="21">
    <source>
        <dbReference type="EMBL" id="OZY85593.1"/>
    </source>
</evidence>
<sequence length="737" mass="80456">MFTQKSLVLMMASALCGASVSVSSLAADNNAASNTSPPVKTSRKAQNTATSVEEVTVTGSYTTRSMNGATGLDMTLRETPQTITIVTSQMIQDKGLVDMEQVLDHVPGVSKSGDASEYSLMYVRGFQLDTGVQVDGMITTPANSTYSGDASQSLDPVLAERIEILKGAAGILGGQGEPSATVNMIRKRPTTDFQASLTGAVGSWDTYRAEGDISGSISESGNVRGRLIGSYMEGDSYIDRYSRDKSVTYGIVDWDLTPQTLLSLAVDQSSVKSYGVYNWSSNPAFYTDGTLIDHDTSFSTGYEWAYRVIEQWSVMPYVKHEFTNGWVVKGTYRFASATQDVSNATYGAYVDKATGNVVDARVSPHALFSGRESDTTSFNIVTNGGFGLFGRDHEVVFGYSYSKNEFDLLFDYADLPTYNLNNPNPIAPDYSGESSPYDQSESLEIGEQSGAYTTLRFSLADPLKLMLGGRVSNWSYDNTNKLTSSIVHAEEKNVVTPYAGIVYDVNSFLSVYTSYTGIFKPVGDYGADGNLLEPTEGTNTEAGIKMAFFDNDLNISAAVYRANKDNVSEYANMGRLPNGNWIYRSVDGIKTDGYEIEIAGAISEQWNISGGYTDNKAEDKDGNPRQTYIPTKQFKITNSYSFVNGLTLGASARWQNYSYGDTTIPAAISATGQAIDVRQEQPSYWLVDVMARYELTDSLSVSLNVDNLFDETYNRSMWGYADFGEPRSATLSAKYTF</sequence>
<keyword evidence="8" id="KW-0408">Iron</keyword>
<feature type="chain" id="PRO_5012944217" evidence="18">
    <location>
        <begin position="27"/>
        <end position="737"/>
    </location>
</feature>
<evidence type="ECO:0000256" key="13">
    <source>
        <dbReference type="ARBA" id="ARBA00023237"/>
    </source>
</evidence>
<dbReference type="InterPro" id="IPR037066">
    <property type="entry name" value="Plug_dom_sf"/>
</dbReference>
<dbReference type="InterPro" id="IPR039426">
    <property type="entry name" value="TonB-dep_rcpt-like"/>
</dbReference>
<feature type="domain" description="TonB-dependent receptor-like beta-barrel" evidence="19">
    <location>
        <begin position="277"/>
        <end position="708"/>
    </location>
</feature>
<keyword evidence="22" id="KW-1185">Reference proteome</keyword>
<dbReference type="EMBL" id="NHNI01000001">
    <property type="protein sequence ID" value="OZY85593.1"/>
    <property type="molecule type" value="Genomic_DNA"/>
</dbReference>
<keyword evidence="4 14" id="KW-1134">Transmembrane beta strand</keyword>
<dbReference type="NCBIfam" id="TIGR01783">
    <property type="entry name" value="TonB-siderophor"/>
    <property type="match status" value="1"/>
</dbReference>
<protein>
    <submittedName>
        <fullName evidence="21">TonB-dependent siderophore receptor</fullName>
    </submittedName>
</protein>
<evidence type="ECO:0000256" key="8">
    <source>
        <dbReference type="ARBA" id="ARBA00023004"/>
    </source>
</evidence>
<evidence type="ECO:0000256" key="9">
    <source>
        <dbReference type="ARBA" id="ARBA00023065"/>
    </source>
</evidence>
<dbReference type="PANTHER" id="PTHR32552">
    <property type="entry name" value="FERRICHROME IRON RECEPTOR-RELATED"/>
    <property type="match status" value="1"/>
</dbReference>
<evidence type="ECO:0000259" key="19">
    <source>
        <dbReference type="Pfam" id="PF00593"/>
    </source>
</evidence>
<evidence type="ECO:0000256" key="16">
    <source>
        <dbReference type="RuleBase" id="RU003357"/>
    </source>
</evidence>
<dbReference type="Proteomes" id="UP000216101">
    <property type="component" value="Unassembled WGS sequence"/>
</dbReference>
<keyword evidence="6 14" id="KW-0812">Transmembrane</keyword>
<keyword evidence="9" id="KW-0406">Ion transport</keyword>
<accession>A0A266Q6T0</accession>
<feature type="domain" description="TonB-dependent receptor plug" evidence="20">
    <location>
        <begin position="76"/>
        <end position="179"/>
    </location>
</feature>
<dbReference type="Pfam" id="PF00593">
    <property type="entry name" value="TonB_dep_Rec_b-barrel"/>
    <property type="match status" value="1"/>
</dbReference>
<evidence type="ECO:0000256" key="18">
    <source>
        <dbReference type="SAM" id="SignalP"/>
    </source>
</evidence>
<dbReference type="InterPro" id="IPR010917">
    <property type="entry name" value="TonB_rcpt_CS"/>
</dbReference>
<dbReference type="InterPro" id="IPR036942">
    <property type="entry name" value="Beta-barrel_TonB_sf"/>
</dbReference>
<keyword evidence="11 14" id="KW-0472">Membrane</keyword>